<dbReference type="Proteomes" id="UP000694727">
    <property type="component" value="Unplaced"/>
</dbReference>
<evidence type="ECO:0000313" key="2">
    <source>
        <dbReference type="Ensembl" id="ENSSSCP00025045171.1"/>
    </source>
</evidence>
<organism evidence="2 3">
    <name type="scientific">Sus scrofa</name>
    <name type="common">Pig</name>
    <dbReference type="NCBI Taxonomy" id="9823"/>
    <lineage>
        <taxon>Eukaryota</taxon>
        <taxon>Metazoa</taxon>
        <taxon>Chordata</taxon>
        <taxon>Craniata</taxon>
        <taxon>Vertebrata</taxon>
        <taxon>Euteleostomi</taxon>
        <taxon>Mammalia</taxon>
        <taxon>Eutheria</taxon>
        <taxon>Laurasiatheria</taxon>
        <taxon>Artiodactyla</taxon>
        <taxon>Suina</taxon>
        <taxon>Suidae</taxon>
        <taxon>Sus</taxon>
    </lineage>
</organism>
<evidence type="ECO:0000313" key="3">
    <source>
        <dbReference type="Proteomes" id="UP000694727"/>
    </source>
</evidence>
<feature type="compositionally biased region" description="Polar residues" evidence="1">
    <location>
        <begin position="169"/>
        <end position="182"/>
    </location>
</feature>
<feature type="region of interest" description="Disordered" evidence="1">
    <location>
        <begin position="134"/>
        <end position="200"/>
    </location>
</feature>
<dbReference type="InterPro" id="IPR027908">
    <property type="entry name" value="DUF4640"/>
</dbReference>
<sequence>KAHSLSSSSDSNLSVSVGHFPYEEPFSCENTISCGDMSSSGPSIHFVPPIQGTWQTENIGKLLGRDRRQADWEQFCKLSITLAWNVDMASDSSDLTANWDLSRDNQQIDKYPKEKTRLTLSKLDGLVQKLENLLENQKDDEDDNSVFPESALEEDSQMPSSSPPGVAQIKSQAIGSQRTNTAETSSISSGPPEEGAPSSTQALSCLNFRQVFHWLRHQVLSSLWGREQPKKAAKSSCLLAKKKGLSHRSKRIQPQESLESGHPIL</sequence>
<evidence type="ECO:0000256" key="1">
    <source>
        <dbReference type="SAM" id="MobiDB-lite"/>
    </source>
</evidence>
<dbReference type="PANTHER" id="PTHR36462">
    <property type="entry name" value="CHROMOSOME 12 OPEN READING FRAME 71"/>
    <property type="match status" value="1"/>
</dbReference>
<dbReference type="Ensembl" id="ENSSSCT00025102126.1">
    <property type="protein sequence ID" value="ENSSSCP00025045171.1"/>
    <property type="gene ID" value="ENSSSCG00025074161.1"/>
</dbReference>
<reference evidence="2" key="1">
    <citation type="submission" date="2025-08" db="UniProtKB">
        <authorList>
            <consortium name="Ensembl"/>
        </authorList>
    </citation>
    <scope>IDENTIFICATION</scope>
</reference>
<accession>A0A8D0TDM9</accession>
<feature type="region of interest" description="Disordered" evidence="1">
    <location>
        <begin position="243"/>
        <end position="265"/>
    </location>
</feature>
<dbReference type="Pfam" id="PF15480">
    <property type="entry name" value="DUF4640"/>
    <property type="match status" value="1"/>
</dbReference>
<name>A0A8D0TDM9_PIG</name>
<dbReference type="PANTHER" id="PTHR36462:SF1">
    <property type="entry name" value="CHROMOSOME 12 OPEN READING FRAME 71"/>
    <property type="match status" value="1"/>
</dbReference>
<dbReference type="AlphaFoldDB" id="A0A8D0TDM9"/>
<protein>
    <submittedName>
        <fullName evidence="2">Uncharacterized protein</fullName>
    </submittedName>
</protein>
<feature type="compositionally biased region" description="Low complexity" evidence="1">
    <location>
        <begin position="183"/>
        <end position="200"/>
    </location>
</feature>
<proteinExistence type="predicted"/>